<evidence type="ECO:0000313" key="4">
    <source>
        <dbReference type="EMBL" id="OUM20239.1"/>
    </source>
</evidence>
<evidence type="ECO:0000256" key="1">
    <source>
        <dbReference type="ARBA" id="ARBA00004496"/>
    </source>
</evidence>
<comment type="subcellular location">
    <subcellularLocation>
        <location evidence="1">Cytoplasm</location>
    </subcellularLocation>
</comment>
<reference evidence="4 5" key="1">
    <citation type="submission" date="2017-05" db="EMBL/GenBank/DDBJ databases">
        <title>Butyricicoccus porcorum sp. nov. a butyrate-producing bacterium from the swine intestinal tract.</title>
        <authorList>
            <person name="Trachsel J."/>
            <person name="Humphrey S."/>
            <person name="Allen H.K."/>
        </authorList>
    </citation>
    <scope>NUCLEOTIDE SEQUENCE [LARGE SCALE GENOMIC DNA]</scope>
    <source>
        <strain evidence="4">BB10</strain>
    </source>
</reference>
<dbReference type="EMBL" id="NHOC01000007">
    <property type="protein sequence ID" value="OUM20239.1"/>
    <property type="molecule type" value="Genomic_DNA"/>
</dbReference>
<dbReference type="PANTHER" id="PTHR33238:SF11">
    <property type="entry name" value="TRANSCRIPTIONAL REGULATOR MNTR"/>
    <property type="match status" value="1"/>
</dbReference>
<dbReference type="SUPFAM" id="SSF46785">
    <property type="entry name" value="Winged helix' DNA-binding domain"/>
    <property type="match status" value="1"/>
</dbReference>
<name>A0A252F3C2_9FIRM</name>
<dbReference type="InterPro" id="IPR050536">
    <property type="entry name" value="DtxR_MntR_Metal-Reg"/>
</dbReference>
<evidence type="ECO:0000313" key="5">
    <source>
        <dbReference type="Proteomes" id="UP000194903"/>
    </source>
</evidence>
<sequence>MELTSTHLRYLLTMYELSKTGNDIRLTEIASILQVKKASAARIVAVFRDKELVIQQPYGKVHLTEYGRQTAGLYEQCVDNLAACLIRAGLPLSAQEAQQAACVLLTELPEACIRKMKKVVDN</sequence>
<evidence type="ECO:0000256" key="2">
    <source>
        <dbReference type="ARBA" id="ARBA00011738"/>
    </source>
</evidence>
<comment type="subunit">
    <text evidence="2">Homodimer.</text>
</comment>
<dbReference type="GO" id="GO:0003677">
    <property type="term" value="F:DNA binding"/>
    <property type="evidence" value="ECO:0007669"/>
    <property type="project" value="InterPro"/>
</dbReference>
<accession>A0A252F3C2</accession>
<protein>
    <recommendedName>
        <fullName evidence="3">HTH dtxR-type domain-containing protein</fullName>
    </recommendedName>
</protein>
<dbReference type="InterPro" id="IPR036390">
    <property type="entry name" value="WH_DNA-bd_sf"/>
</dbReference>
<keyword evidence="5" id="KW-1185">Reference proteome</keyword>
<comment type="caution">
    <text evidence="4">The sequence shown here is derived from an EMBL/GenBank/DDBJ whole genome shotgun (WGS) entry which is preliminary data.</text>
</comment>
<dbReference type="Pfam" id="PF01325">
    <property type="entry name" value="Fe_dep_repress"/>
    <property type="match status" value="1"/>
</dbReference>
<dbReference type="InterPro" id="IPR036388">
    <property type="entry name" value="WH-like_DNA-bd_sf"/>
</dbReference>
<dbReference type="Gene3D" id="1.10.10.10">
    <property type="entry name" value="Winged helix-like DNA-binding domain superfamily/Winged helix DNA-binding domain"/>
    <property type="match status" value="1"/>
</dbReference>
<dbReference type="PANTHER" id="PTHR33238">
    <property type="entry name" value="IRON (METAL) DEPENDENT REPRESSOR, DTXR FAMILY"/>
    <property type="match status" value="1"/>
</dbReference>
<gene>
    <name evidence="4" type="ORF">CBW42_09335</name>
</gene>
<feature type="domain" description="HTH dtxR-type" evidence="3">
    <location>
        <begin position="3"/>
        <end position="59"/>
    </location>
</feature>
<dbReference type="GO" id="GO:0005737">
    <property type="term" value="C:cytoplasm"/>
    <property type="evidence" value="ECO:0007669"/>
    <property type="project" value="UniProtKB-SubCell"/>
</dbReference>
<dbReference type="Proteomes" id="UP000194903">
    <property type="component" value="Unassembled WGS sequence"/>
</dbReference>
<dbReference type="AlphaFoldDB" id="A0A252F3C2"/>
<proteinExistence type="predicted"/>
<dbReference type="RefSeq" id="WP_087020425.1">
    <property type="nucleotide sequence ID" value="NZ_CP178353.1"/>
</dbReference>
<evidence type="ECO:0000259" key="3">
    <source>
        <dbReference type="Pfam" id="PF01325"/>
    </source>
</evidence>
<dbReference type="OrthoDB" id="9794394at2"/>
<dbReference type="InterPro" id="IPR022687">
    <property type="entry name" value="HTH_DTXR"/>
</dbReference>
<organism evidence="4 5">
    <name type="scientific">Butyricicoccus porcorum</name>
    <dbReference type="NCBI Taxonomy" id="1945634"/>
    <lineage>
        <taxon>Bacteria</taxon>
        <taxon>Bacillati</taxon>
        <taxon>Bacillota</taxon>
        <taxon>Clostridia</taxon>
        <taxon>Eubacteriales</taxon>
        <taxon>Butyricicoccaceae</taxon>
        <taxon>Butyricicoccus</taxon>
    </lineage>
</organism>